<dbReference type="EMBL" id="UINC01187921">
    <property type="protein sequence ID" value="SVE00893.1"/>
    <property type="molecule type" value="Genomic_DNA"/>
</dbReference>
<dbReference type="InterPro" id="IPR029052">
    <property type="entry name" value="Metallo-depent_PP-like"/>
</dbReference>
<accession>A0A382ZZS7</accession>
<reference evidence="2" key="1">
    <citation type="submission" date="2018-05" db="EMBL/GenBank/DDBJ databases">
        <authorList>
            <person name="Lanie J.A."/>
            <person name="Ng W.-L."/>
            <person name="Kazmierczak K.M."/>
            <person name="Andrzejewski T.M."/>
            <person name="Davidsen T.M."/>
            <person name="Wayne K.J."/>
            <person name="Tettelin H."/>
            <person name="Glass J.I."/>
            <person name="Rusch D."/>
            <person name="Podicherti R."/>
            <person name="Tsui H.-C.T."/>
            <person name="Winkler M.E."/>
        </authorList>
    </citation>
    <scope>NUCLEOTIDE SEQUENCE</scope>
</reference>
<dbReference type="SUPFAM" id="SSF56300">
    <property type="entry name" value="Metallo-dependent phosphatases"/>
    <property type="match status" value="1"/>
</dbReference>
<evidence type="ECO:0000259" key="1">
    <source>
        <dbReference type="Pfam" id="PF00149"/>
    </source>
</evidence>
<dbReference type="PANTHER" id="PTHR30337:SF7">
    <property type="entry name" value="PHOSPHOESTERASE"/>
    <property type="match status" value="1"/>
</dbReference>
<dbReference type="Pfam" id="PF00149">
    <property type="entry name" value="Metallophos"/>
    <property type="match status" value="1"/>
</dbReference>
<dbReference type="InterPro" id="IPR004843">
    <property type="entry name" value="Calcineurin-like_PHP"/>
</dbReference>
<sequence>MFRFVHAADLHLDSPCKGIGKTNAEVGKILRAATFEAYDNLIQLCIDEQADALLIAGDVFDGADHSLVGQIKFVELAQTN</sequence>
<feature type="domain" description="Calcineurin-like phosphoesterase" evidence="1">
    <location>
        <begin position="2"/>
        <end position="67"/>
    </location>
</feature>
<dbReference type="InterPro" id="IPR050535">
    <property type="entry name" value="DNA_Repair-Maintenance_Comp"/>
</dbReference>
<dbReference type="AlphaFoldDB" id="A0A382ZZS7"/>
<evidence type="ECO:0000313" key="2">
    <source>
        <dbReference type="EMBL" id="SVE00893.1"/>
    </source>
</evidence>
<gene>
    <name evidence="2" type="ORF">METZ01_LOCUS453747</name>
</gene>
<dbReference type="Gene3D" id="3.60.21.10">
    <property type="match status" value="1"/>
</dbReference>
<protein>
    <recommendedName>
        <fullName evidence="1">Calcineurin-like phosphoesterase domain-containing protein</fullName>
    </recommendedName>
</protein>
<name>A0A382ZZS7_9ZZZZ</name>
<organism evidence="2">
    <name type="scientific">marine metagenome</name>
    <dbReference type="NCBI Taxonomy" id="408172"/>
    <lineage>
        <taxon>unclassified sequences</taxon>
        <taxon>metagenomes</taxon>
        <taxon>ecological metagenomes</taxon>
    </lineage>
</organism>
<dbReference type="GO" id="GO:0016787">
    <property type="term" value="F:hydrolase activity"/>
    <property type="evidence" value="ECO:0007669"/>
    <property type="project" value="InterPro"/>
</dbReference>
<feature type="non-terminal residue" evidence="2">
    <location>
        <position position="80"/>
    </location>
</feature>
<dbReference type="PANTHER" id="PTHR30337">
    <property type="entry name" value="COMPONENT OF ATP-DEPENDENT DSDNA EXONUCLEASE"/>
    <property type="match status" value="1"/>
</dbReference>
<proteinExistence type="predicted"/>